<protein>
    <recommendedName>
        <fullName evidence="3">Heterokaryon incompatibility domain-containing protein</fullName>
    </recommendedName>
</protein>
<name>A0AA39QEM8_9AGAR</name>
<dbReference type="AlphaFoldDB" id="A0AA39QEM8"/>
<reference evidence="1" key="1">
    <citation type="submission" date="2023-06" db="EMBL/GenBank/DDBJ databases">
        <authorList>
            <consortium name="Lawrence Berkeley National Laboratory"/>
            <person name="Ahrendt S."/>
            <person name="Sahu N."/>
            <person name="Indic B."/>
            <person name="Wong-Bajracharya J."/>
            <person name="Merenyi Z."/>
            <person name="Ke H.-M."/>
            <person name="Monk M."/>
            <person name="Kocsube S."/>
            <person name="Drula E."/>
            <person name="Lipzen A."/>
            <person name="Balint B."/>
            <person name="Henrissat B."/>
            <person name="Andreopoulos B."/>
            <person name="Martin F.M."/>
            <person name="Harder C.B."/>
            <person name="Rigling D."/>
            <person name="Ford K.L."/>
            <person name="Foster G.D."/>
            <person name="Pangilinan J."/>
            <person name="Papanicolaou A."/>
            <person name="Barry K."/>
            <person name="LaButti K."/>
            <person name="Viragh M."/>
            <person name="Koriabine M."/>
            <person name="Yan M."/>
            <person name="Riley R."/>
            <person name="Champramary S."/>
            <person name="Plett K.L."/>
            <person name="Tsai I.J."/>
            <person name="Slot J."/>
            <person name="Sipos G."/>
            <person name="Plett J."/>
            <person name="Nagy L.G."/>
            <person name="Grigoriev I.V."/>
        </authorList>
    </citation>
    <scope>NUCLEOTIDE SEQUENCE</scope>
    <source>
        <strain evidence="1">HWK02</strain>
    </source>
</reference>
<comment type="caution">
    <text evidence="1">The sequence shown here is derived from an EMBL/GenBank/DDBJ whole genome shotgun (WGS) entry which is preliminary data.</text>
</comment>
<evidence type="ECO:0000313" key="1">
    <source>
        <dbReference type="EMBL" id="KAK0500889.1"/>
    </source>
</evidence>
<dbReference type="EMBL" id="JAUEPU010000007">
    <property type="protein sequence ID" value="KAK0500889.1"/>
    <property type="molecule type" value="Genomic_DNA"/>
</dbReference>
<dbReference type="Proteomes" id="UP001175228">
    <property type="component" value="Unassembled WGS sequence"/>
</dbReference>
<accession>A0AA39QEM8</accession>
<evidence type="ECO:0000313" key="2">
    <source>
        <dbReference type="Proteomes" id="UP001175228"/>
    </source>
</evidence>
<sequence length="306" mass="35853">MKSRMKTGMSTRIKRARMKRARAKKRARARRARMRVRMQEPDWEIHKPAEYPEVTISAFTEMGREELSIVVPLQRAYTGRKPVITSCLADTPCATLGVQDLLDQLNNTLRTSYSLDNKFLSSLLEDCIKNGYDFGMAYSRLRQIWYINDWSTVQDVLWRWRNEDWEDNRVVPYWIMDINLTDGYFIKHKWPEPISHAWVDEKDHTAVWTLINGYKWPVPIPRDADLNLIHIEMLNLGLEYAWLDVLCLRQEGGPREDLQTEEWKLDVPTIGAVYRYQNVTCLDATGGWEKEGDCQGHTRWTTAGPV</sequence>
<evidence type="ECO:0008006" key="3">
    <source>
        <dbReference type="Google" id="ProtNLM"/>
    </source>
</evidence>
<keyword evidence="2" id="KW-1185">Reference proteome</keyword>
<organism evidence="1 2">
    <name type="scientific">Armillaria luteobubalina</name>
    <dbReference type="NCBI Taxonomy" id="153913"/>
    <lineage>
        <taxon>Eukaryota</taxon>
        <taxon>Fungi</taxon>
        <taxon>Dikarya</taxon>
        <taxon>Basidiomycota</taxon>
        <taxon>Agaricomycotina</taxon>
        <taxon>Agaricomycetes</taxon>
        <taxon>Agaricomycetidae</taxon>
        <taxon>Agaricales</taxon>
        <taxon>Marasmiineae</taxon>
        <taxon>Physalacriaceae</taxon>
        <taxon>Armillaria</taxon>
    </lineage>
</organism>
<gene>
    <name evidence="1" type="ORF">EDD18DRAFT_1435120</name>
</gene>
<proteinExistence type="predicted"/>